<dbReference type="PANTHER" id="PTHR34146:SF3">
    <property type="entry name" value="POLYNUCLEOTIDYL TRANSFERASE, RIBONUCLEASE H-LIKE SUPERFAMILY PROTEIN"/>
    <property type="match status" value="1"/>
</dbReference>
<dbReference type="SUPFAM" id="SSF53098">
    <property type="entry name" value="Ribonuclease H-like"/>
    <property type="match status" value="1"/>
</dbReference>
<dbReference type="Proteomes" id="UP000489600">
    <property type="component" value="Unassembled WGS sequence"/>
</dbReference>
<dbReference type="GO" id="GO:0004523">
    <property type="term" value="F:RNA-DNA hybrid ribonuclease activity"/>
    <property type="evidence" value="ECO:0007669"/>
    <property type="project" value="InterPro"/>
</dbReference>
<dbReference type="InterPro" id="IPR026960">
    <property type="entry name" value="RVT-Znf"/>
</dbReference>
<dbReference type="Gene3D" id="3.30.420.10">
    <property type="entry name" value="Ribonuclease H-like superfamily/Ribonuclease H"/>
    <property type="match status" value="1"/>
</dbReference>
<gene>
    <name evidence="3" type="ORF">ANE_LOCUS1263</name>
</gene>
<evidence type="ECO:0000259" key="1">
    <source>
        <dbReference type="Pfam" id="PF13456"/>
    </source>
</evidence>
<organism evidence="3 4">
    <name type="scientific">Arabis nemorensis</name>
    <dbReference type="NCBI Taxonomy" id="586526"/>
    <lineage>
        <taxon>Eukaryota</taxon>
        <taxon>Viridiplantae</taxon>
        <taxon>Streptophyta</taxon>
        <taxon>Embryophyta</taxon>
        <taxon>Tracheophyta</taxon>
        <taxon>Spermatophyta</taxon>
        <taxon>Magnoliopsida</taxon>
        <taxon>eudicotyledons</taxon>
        <taxon>Gunneridae</taxon>
        <taxon>Pentapetalae</taxon>
        <taxon>rosids</taxon>
        <taxon>malvids</taxon>
        <taxon>Brassicales</taxon>
        <taxon>Brassicaceae</taxon>
        <taxon>Arabideae</taxon>
        <taxon>Arabis</taxon>
    </lineage>
</organism>
<dbReference type="GO" id="GO:0003676">
    <property type="term" value="F:nucleic acid binding"/>
    <property type="evidence" value="ECO:0007669"/>
    <property type="project" value="InterPro"/>
</dbReference>
<dbReference type="OrthoDB" id="1113032at2759"/>
<dbReference type="CDD" id="cd06222">
    <property type="entry name" value="RNase_H_like"/>
    <property type="match status" value="1"/>
</dbReference>
<feature type="domain" description="Reverse transcriptase zinc-binding" evidence="2">
    <location>
        <begin position="34"/>
        <end position="125"/>
    </location>
</feature>
<dbReference type="InterPro" id="IPR036397">
    <property type="entry name" value="RNaseH_sf"/>
</dbReference>
<protein>
    <recommendedName>
        <fullName evidence="5">Reverse transcriptase zinc-binding domain-containing protein</fullName>
    </recommendedName>
</protein>
<feature type="domain" description="RNase H type-1" evidence="1">
    <location>
        <begin position="225"/>
        <end position="347"/>
    </location>
</feature>
<dbReference type="InterPro" id="IPR044730">
    <property type="entry name" value="RNase_H-like_dom_plant"/>
</dbReference>
<dbReference type="PANTHER" id="PTHR34146">
    <property type="entry name" value="POLYNUCLEOTIDYL TRANSFERASE, RIBONUCLEASE H-LIKE SUPERFAMILY PROTEIN-RELATED"/>
    <property type="match status" value="1"/>
</dbReference>
<dbReference type="InterPro" id="IPR002156">
    <property type="entry name" value="RNaseH_domain"/>
</dbReference>
<reference evidence="3" key="1">
    <citation type="submission" date="2019-07" db="EMBL/GenBank/DDBJ databases">
        <authorList>
            <person name="Dittberner H."/>
        </authorList>
    </citation>
    <scope>NUCLEOTIDE SEQUENCE [LARGE SCALE GENOMIC DNA]</scope>
</reference>
<dbReference type="AlphaFoldDB" id="A0A565AQB3"/>
<name>A0A565AQB3_9BRAS</name>
<evidence type="ECO:0000313" key="4">
    <source>
        <dbReference type="Proteomes" id="UP000489600"/>
    </source>
</evidence>
<evidence type="ECO:0000259" key="2">
    <source>
        <dbReference type="Pfam" id="PF13966"/>
    </source>
</evidence>
<dbReference type="InterPro" id="IPR012337">
    <property type="entry name" value="RNaseH-like_sf"/>
</dbReference>
<proteinExistence type="predicted"/>
<evidence type="ECO:0008006" key="5">
    <source>
        <dbReference type="Google" id="ProtNLM"/>
    </source>
</evidence>
<comment type="caution">
    <text evidence="3">The sequence shown here is derived from an EMBL/GenBank/DDBJ whole genome shotgun (WGS) entry which is preliminary data.</text>
</comment>
<sequence>MVDEEDSQLIQKVRPSITNVSDTLLWIHSKDGEYSVKSRYWIQHSLQSQNDQGEDIKSLSRSVWKLNAPPKIKHFCWRIVHSSSLGLKNLAIRGLKVDLKCILCGQTDETTNHLMFQCRVSREIWEITPLATPSGDTFLSNSLFQNLGFFLKDAGQRNYPYHLFPFILWSIWKMRNKLLFENYRQSIPHGINRACMDQTMRLEAATWQKRRIPTSNPDCSFKCFVDASWFSSQDRAGIAWSLTKDSKQIIQGSASIPPSNSPFEAEAEALRIATLEMQRLGYKDVNFKGDAKPLYDIFGQSSEGKTTWCDKSIIIYVKDIASVAKLHDYRFSYVSRRVLANVDSLAKIGRIRNAPNVIKWKMG</sequence>
<evidence type="ECO:0000313" key="3">
    <source>
        <dbReference type="EMBL" id="VVA90818.1"/>
    </source>
</evidence>
<dbReference type="Pfam" id="PF13456">
    <property type="entry name" value="RVT_3"/>
    <property type="match status" value="1"/>
</dbReference>
<accession>A0A565AQB3</accession>
<dbReference type="Pfam" id="PF13966">
    <property type="entry name" value="zf-RVT"/>
    <property type="match status" value="1"/>
</dbReference>
<keyword evidence="4" id="KW-1185">Reference proteome</keyword>
<dbReference type="EMBL" id="CABITT030000001">
    <property type="protein sequence ID" value="VVA90818.1"/>
    <property type="molecule type" value="Genomic_DNA"/>
</dbReference>